<organism evidence="2 3">
    <name type="scientific">Peterkaempfera bronchialis</name>
    <dbReference type="NCBI Taxonomy" id="2126346"/>
    <lineage>
        <taxon>Bacteria</taxon>
        <taxon>Bacillati</taxon>
        <taxon>Actinomycetota</taxon>
        <taxon>Actinomycetes</taxon>
        <taxon>Kitasatosporales</taxon>
        <taxon>Streptomycetaceae</taxon>
        <taxon>Peterkaempfera</taxon>
    </lineage>
</organism>
<feature type="transmembrane region" description="Helical" evidence="1">
    <location>
        <begin position="117"/>
        <end position="135"/>
    </location>
</feature>
<protein>
    <submittedName>
        <fullName evidence="2">Uncharacterized protein</fullName>
    </submittedName>
</protein>
<dbReference type="AlphaFoldDB" id="A0A345T6A2"/>
<dbReference type="EMBL" id="CP031264">
    <property type="protein sequence ID" value="AXI81507.1"/>
    <property type="molecule type" value="Genomic_DNA"/>
</dbReference>
<keyword evidence="1" id="KW-1133">Transmembrane helix</keyword>
<evidence type="ECO:0000313" key="3">
    <source>
        <dbReference type="Proteomes" id="UP000249340"/>
    </source>
</evidence>
<keyword evidence="3" id="KW-1185">Reference proteome</keyword>
<dbReference type="KEGG" id="stri:C7M71_018800"/>
<sequence length="162" mass="16673">MRRAGERAVGLVLLLRLLAVWAVVLVLLGTAGWASWRGCQDAVLGGRERGTLTVASCDPGVCRGSYVPDGPDSASRVVTVDRSGVPEGGRSAEPLAVAIRPGTSEAVRTGWAGVLHAWIPFGGALLLASVVLGVALRMRRTAWVGAVLGVALLCGAFAANSF</sequence>
<evidence type="ECO:0000256" key="1">
    <source>
        <dbReference type="SAM" id="Phobius"/>
    </source>
</evidence>
<accession>A0A345T6A2</accession>
<keyword evidence="1" id="KW-0812">Transmembrane</keyword>
<keyword evidence="1" id="KW-0472">Membrane</keyword>
<proteinExistence type="predicted"/>
<name>A0A345T6A2_9ACTN</name>
<feature type="transmembrane region" description="Helical" evidence="1">
    <location>
        <begin position="142"/>
        <end position="159"/>
    </location>
</feature>
<gene>
    <name evidence="2" type="ORF">C7M71_018800</name>
</gene>
<dbReference type="OrthoDB" id="4332438at2"/>
<reference evidence="3" key="1">
    <citation type="submission" date="2018-07" db="EMBL/GenBank/DDBJ databases">
        <title>Streptacidiphilus bronchialis DSM 106435 chromosome.</title>
        <authorList>
            <person name="Batra D."/>
            <person name="Gulvik C.A."/>
        </authorList>
    </citation>
    <scope>NUCLEOTIDE SEQUENCE [LARGE SCALE GENOMIC DNA]</scope>
    <source>
        <strain evidence="3">DSM 106435</strain>
    </source>
</reference>
<dbReference type="Proteomes" id="UP000249340">
    <property type="component" value="Chromosome"/>
</dbReference>
<feature type="transmembrane region" description="Helical" evidence="1">
    <location>
        <begin position="12"/>
        <end position="36"/>
    </location>
</feature>
<evidence type="ECO:0000313" key="2">
    <source>
        <dbReference type="EMBL" id="AXI81507.1"/>
    </source>
</evidence>